<name>A0AAD4PK78_9MUSC</name>
<protein>
    <submittedName>
        <fullName evidence="1">Uncharacterized protein</fullName>
    </submittedName>
</protein>
<proteinExistence type="predicted"/>
<accession>A0AAD4PK78</accession>
<keyword evidence="2" id="KW-1185">Reference proteome</keyword>
<sequence length="326" mass="32100">MAKGAGAAAGCPQGGTPDVCPVCNAPMAKTPPSAQGAGAGGPCPAYTPPSAQGAGAGGPCPAYTPPSAQGAGAGAGGPCFPAYTSAAPQVATGVCPVCKSPLSQAPPAAQGQAGGCPICSTQHKAAPPPPKEPTITCPICKEHMAQSKPAASQPPAAGGCPICRDACQTAEKPDKPPIFSLASATECPAACNTTKHGEPQPIEIEMEEMDCMMGMSKSQQDEANAGCPCEDDAAGEDDGCGEADADGNGNGKAGEDGQECSECPAAVSDGACGAPVNAMLTKIFPLADSTTDNCFDDKQDGEDGKDDGHCMCCRAKADADGNKHCE</sequence>
<comment type="caution">
    <text evidence="1">The sequence shown here is derived from an EMBL/GenBank/DDBJ whole genome shotgun (WGS) entry which is preliminary data.</text>
</comment>
<reference evidence="1" key="1">
    <citation type="journal article" date="2021" name="Mol. Ecol. Resour.">
        <title>Phylogenomic analyses of the genus Drosophila reveals genomic signals of climate adaptation.</title>
        <authorList>
            <person name="Li F."/>
            <person name="Rane R.V."/>
            <person name="Luria V."/>
            <person name="Xiong Z."/>
            <person name="Chen J."/>
            <person name="Li Z."/>
            <person name="Catullo R.A."/>
            <person name="Griffin P.C."/>
            <person name="Schiffer M."/>
            <person name="Pearce S."/>
            <person name="Lee S.F."/>
            <person name="McElroy K."/>
            <person name="Stocker A."/>
            <person name="Shirriffs J."/>
            <person name="Cockerell F."/>
            <person name="Coppin C."/>
            <person name="Sgro C.M."/>
            <person name="Karger A."/>
            <person name="Cain J.W."/>
            <person name="Weber J.A."/>
            <person name="Santpere G."/>
            <person name="Kirschner M.W."/>
            <person name="Hoffmann A.A."/>
            <person name="Oakeshott J.G."/>
            <person name="Zhang G."/>
        </authorList>
    </citation>
    <scope>NUCLEOTIDE SEQUENCE</scope>
    <source>
        <strain evidence="1">BGI-SZ-2011g</strain>
    </source>
</reference>
<evidence type="ECO:0000313" key="2">
    <source>
        <dbReference type="Proteomes" id="UP001200034"/>
    </source>
</evidence>
<dbReference type="AlphaFoldDB" id="A0AAD4PK78"/>
<evidence type="ECO:0000313" key="1">
    <source>
        <dbReference type="EMBL" id="KAH8371420.1"/>
    </source>
</evidence>
<gene>
    <name evidence="1" type="ORF">KR093_007296</name>
</gene>
<organism evidence="1 2">
    <name type="scientific">Drosophila rubida</name>
    <dbReference type="NCBI Taxonomy" id="30044"/>
    <lineage>
        <taxon>Eukaryota</taxon>
        <taxon>Metazoa</taxon>
        <taxon>Ecdysozoa</taxon>
        <taxon>Arthropoda</taxon>
        <taxon>Hexapoda</taxon>
        <taxon>Insecta</taxon>
        <taxon>Pterygota</taxon>
        <taxon>Neoptera</taxon>
        <taxon>Endopterygota</taxon>
        <taxon>Diptera</taxon>
        <taxon>Brachycera</taxon>
        <taxon>Muscomorpha</taxon>
        <taxon>Ephydroidea</taxon>
        <taxon>Drosophilidae</taxon>
        <taxon>Drosophila</taxon>
    </lineage>
</organism>
<dbReference type="Proteomes" id="UP001200034">
    <property type="component" value="Unassembled WGS sequence"/>
</dbReference>
<dbReference type="EMBL" id="JAJJHW010002585">
    <property type="protein sequence ID" value="KAH8371420.1"/>
    <property type="molecule type" value="Genomic_DNA"/>
</dbReference>